<dbReference type="CDD" id="cd07821">
    <property type="entry name" value="PYR_PYL_RCAR_like"/>
    <property type="match status" value="1"/>
</dbReference>
<evidence type="ECO:0000313" key="3">
    <source>
        <dbReference type="Proteomes" id="UP001314263"/>
    </source>
</evidence>
<name>A0AAV1IF81_9CHLO</name>
<dbReference type="PANTHER" id="PTHR39332">
    <property type="entry name" value="BLL4707 PROTEIN"/>
    <property type="match status" value="1"/>
</dbReference>
<dbReference type="Proteomes" id="UP001314263">
    <property type="component" value="Unassembled WGS sequence"/>
</dbReference>
<dbReference type="InterPro" id="IPR023393">
    <property type="entry name" value="START-like_dom_sf"/>
</dbReference>
<sequence length="312" mass="34349">MTDHAGVYNALIRRSQASDQPTAPTPQQRHPSLAVVHPHASCVINCPIDDAWAATRVWASFAWLPSVDGREVCGTLLDGGDETSVGAVRSLQIGDQTLFERLVALDDEEHTLKWKLISHPDTTNPFVASFVNYRCTCRLYPITVGSQTFFDWKGEFYTDPEHVAGMQATWERWYITAFQSLQNYVTEKREGLRRMGSQVSGRWASSAQLQQRPSQQQQQQQQQSFVPTSHGMAYPSRGMQSAQGMPGDVDMLGQHFHNARPPTTHNSSEAAEAHSDLQKVDSSSLSLLVSPKSSSIGAGSADRNLPSGGSGY</sequence>
<keyword evidence="3" id="KW-1185">Reference proteome</keyword>
<accession>A0AAV1IF81</accession>
<feature type="compositionally biased region" description="Low complexity" evidence="1">
    <location>
        <begin position="205"/>
        <end position="224"/>
    </location>
</feature>
<dbReference type="AlphaFoldDB" id="A0AAV1IF81"/>
<gene>
    <name evidence="2" type="ORF">CVIRNUC_008110</name>
</gene>
<dbReference type="Pfam" id="PF10604">
    <property type="entry name" value="Polyketide_cyc2"/>
    <property type="match status" value="1"/>
</dbReference>
<proteinExistence type="predicted"/>
<comment type="caution">
    <text evidence="2">The sequence shown here is derived from an EMBL/GenBank/DDBJ whole genome shotgun (WGS) entry which is preliminary data.</text>
</comment>
<dbReference type="Gene3D" id="3.30.530.20">
    <property type="match status" value="1"/>
</dbReference>
<feature type="region of interest" description="Disordered" evidence="1">
    <location>
        <begin position="196"/>
        <end position="312"/>
    </location>
</feature>
<dbReference type="InterPro" id="IPR019587">
    <property type="entry name" value="Polyketide_cyclase/dehydratase"/>
</dbReference>
<reference evidence="2 3" key="1">
    <citation type="submission" date="2023-10" db="EMBL/GenBank/DDBJ databases">
        <authorList>
            <person name="Maclean D."/>
            <person name="Macfadyen A."/>
        </authorList>
    </citation>
    <scope>NUCLEOTIDE SEQUENCE [LARGE SCALE GENOMIC DNA]</scope>
</reference>
<evidence type="ECO:0000313" key="2">
    <source>
        <dbReference type="EMBL" id="CAK0784905.1"/>
    </source>
</evidence>
<feature type="compositionally biased region" description="Low complexity" evidence="1">
    <location>
        <begin position="280"/>
        <end position="295"/>
    </location>
</feature>
<protein>
    <submittedName>
        <fullName evidence="2">Uncharacterized protein</fullName>
    </submittedName>
</protein>
<dbReference type="SUPFAM" id="SSF55961">
    <property type="entry name" value="Bet v1-like"/>
    <property type="match status" value="1"/>
</dbReference>
<dbReference type="EMBL" id="CAUYUE010000011">
    <property type="protein sequence ID" value="CAK0784905.1"/>
    <property type="molecule type" value="Genomic_DNA"/>
</dbReference>
<evidence type="ECO:0000256" key="1">
    <source>
        <dbReference type="SAM" id="MobiDB-lite"/>
    </source>
</evidence>
<organism evidence="2 3">
    <name type="scientific">Coccomyxa viridis</name>
    <dbReference type="NCBI Taxonomy" id="1274662"/>
    <lineage>
        <taxon>Eukaryota</taxon>
        <taxon>Viridiplantae</taxon>
        <taxon>Chlorophyta</taxon>
        <taxon>core chlorophytes</taxon>
        <taxon>Trebouxiophyceae</taxon>
        <taxon>Trebouxiophyceae incertae sedis</taxon>
        <taxon>Coccomyxaceae</taxon>
        <taxon>Coccomyxa</taxon>
    </lineage>
</organism>
<dbReference type="PANTHER" id="PTHR39332:SF7">
    <property type="entry name" value="SRPBCC FAMILY PROTEIN"/>
    <property type="match status" value="1"/>
</dbReference>